<dbReference type="Proteomes" id="UP000198211">
    <property type="component" value="Unassembled WGS sequence"/>
</dbReference>
<dbReference type="OrthoDB" id="99844at2759"/>
<evidence type="ECO:0000313" key="2">
    <source>
        <dbReference type="Proteomes" id="UP000198211"/>
    </source>
</evidence>
<accession>A0A225WN33</accession>
<keyword evidence="2" id="KW-1185">Reference proteome</keyword>
<name>A0A225WN33_9STRA</name>
<proteinExistence type="predicted"/>
<sequence>MDVILAHFSVDELRKCLTAVNEELQHAETQLHPALDVLKRALSVIRASRKMHKASLVLADESPDVSKAMGFCNNFELYNYLVKEHEIPADIVKEFKTKLDKLRLELDEWIIAVGIRFNGLTIKWFDN</sequence>
<comment type="caution">
    <text evidence="1">The sequence shown here is derived from an EMBL/GenBank/DDBJ whole genome shotgun (WGS) entry which is preliminary data.</text>
</comment>
<protein>
    <submittedName>
        <fullName evidence="1">Uncharacterized protein</fullName>
    </submittedName>
</protein>
<gene>
    <name evidence="1" type="ORF">PHMEG_0006911</name>
</gene>
<organism evidence="1 2">
    <name type="scientific">Phytophthora megakarya</name>
    <dbReference type="NCBI Taxonomy" id="4795"/>
    <lineage>
        <taxon>Eukaryota</taxon>
        <taxon>Sar</taxon>
        <taxon>Stramenopiles</taxon>
        <taxon>Oomycota</taxon>
        <taxon>Peronosporomycetes</taxon>
        <taxon>Peronosporales</taxon>
        <taxon>Peronosporaceae</taxon>
        <taxon>Phytophthora</taxon>
    </lineage>
</organism>
<evidence type="ECO:0000313" key="1">
    <source>
        <dbReference type="EMBL" id="OWZ18914.1"/>
    </source>
</evidence>
<dbReference type="EMBL" id="NBNE01000516">
    <property type="protein sequence ID" value="OWZ18914.1"/>
    <property type="molecule type" value="Genomic_DNA"/>
</dbReference>
<reference evidence="2" key="1">
    <citation type="submission" date="2017-03" db="EMBL/GenBank/DDBJ databases">
        <title>Phytopthora megakarya and P. palmivora, two closely related causual agents of cacao black pod achieved similar genome size and gene model numbers by different mechanisms.</title>
        <authorList>
            <person name="Ali S."/>
            <person name="Shao J."/>
            <person name="Larry D.J."/>
            <person name="Kronmiller B."/>
            <person name="Shen D."/>
            <person name="Strem M.D."/>
            <person name="Melnick R.L."/>
            <person name="Guiltinan M.J."/>
            <person name="Tyler B.M."/>
            <person name="Meinhardt L.W."/>
            <person name="Bailey B.A."/>
        </authorList>
    </citation>
    <scope>NUCLEOTIDE SEQUENCE [LARGE SCALE GENOMIC DNA]</scope>
    <source>
        <strain evidence="2">zdho120</strain>
    </source>
</reference>
<dbReference type="AlphaFoldDB" id="A0A225WN33"/>